<evidence type="ECO:0000259" key="2">
    <source>
        <dbReference type="Pfam" id="PF13391"/>
    </source>
</evidence>
<dbReference type="InterPro" id="IPR003615">
    <property type="entry name" value="HNH_nuc"/>
</dbReference>
<gene>
    <name evidence="3" type="ORF">BOTBODRAFT_176379</name>
</gene>
<evidence type="ECO:0000256" key="1">
    <source>
        <dbReference type="SAM" id="MobiDB-lite"/>
    </source>
</evidence>
<dbReference type="Pfam" id="PF13391">
    <property type="entry name" value="HNH_2"/>
    <property type="match status" value="1"/>
</dbReference>
<dbReference type="Proteomes" id="UP000027195">
    <property type="component" value="Unassembled WGS sequence"/>
</dbReference>
<dbReference type="OrthoDB" id="3267100at2759"/>
<proteinExistence type="predicted"/>
<dbReference type="EMBL" id="KL198050">
    <property type="protein sequence ID" value="KDQ12431.1"/>
    <property type="molecule type" value="Genomic_DNA"/>
</dbReference>
<dbReference type="InParanoid" id="A0A067MLI7"/>
<evidence type="ECO:0000313" key="4">
    <source>
        <dbReference type="Proteomes" id="UP000027195"/>
    </source>
</evidence>
<feature type="region of interest" description="Disordered" evidence="1">
    <location>
        <begin position="283"/>
        <end position="324"/>
    </location>
</feature>
<evidence type="ECO:0000313" key="3">
    <source>
        <dbReference type="EMBL" id="KDQ12431.1"/>
    </source>
</evidence>
<feature type="domain" description="HNH nuclease" evidence="2">
    <location>
        <begin position="115"/>
        <end position="172"/>
    </location>
</feature>
<protein>
    <recommendedName>
        <fullName evidence="2">HNH nuclease domain-containing protein</fullName>
    </recommendedName>
</protein>
<dbReference type="HOGENOM" id="CLU_067594_0_0_1"/>
<accession>A0A067MLI7</accession>
<organism evidence="3 4">
    <name type="scientific">Botryobasidium botryosum (strain FD-172 SS1)</name>
    <dbReference type="NCBI Taxonomy" id="930990"/>
    <lineage>
        <taxon>Eukaryota</taxon>
        <taxon>Fungi</taxon>
        <taxon>Dikarya</taxon>
        <taxon>Basidiomycota</taxon>
        <taxon>Agaricomycotina</taxon>
        <taxon>Agaricomycetes</taxon>
        <taxon>Cantharellales</taxon>
        <taxon>Botryobasidiaceae</taxon>
        <taxon>Botryobasidium</taxon>
    </lineage>
</organism>
<keyword evidence="4" id="KW-1185">Reference proteome</keyword>
<name>A0A067MLI7_BOTB1</name>
<reference evidence="4" key="1">
    <citation type="journal article" date="2014" name="Proc. Natl. Acad. Sci. U.S.A.">
        <title>Extensive sampling of basidiomycete genomes demonstrates inadequacy of the white-rot/brown-rot paradigm for wood decay fungi.</title>
        <authorList>
            <person name="Riley R."/>
            <person name="Salamov A.A."/>
            <person name="Brown D.W."/>
            <person name="Nagy L.G."/>
            <person name="Floudas D."/>
            <person name="Held B.W."/>
            <person name="Levasseur A."/>
            <person name="Lombard V."/>
            <person name="Morin E."/>
            <person name="Otillar R."/>
            <person name="Lindquist E.A."/>
            <person name="Sun H."/>
            <person name="LaButti K.M."/>
            <person name="Schmutz J."/>
            <person name="Jabbour D."/>
            <person name="Luo H."/>
            <person name="Baker S.E."/>
            <person name="Pisabarro A.G."/>
            <person name="Walton J.D."/>
            <person name="Blanchette R.A."/>
            <person name="Henrissat B."/>
            <person name="Martin F."/>
            <person name="Cullen D."/>
            <person name="Hibbett D.S."/>
            <person name="Grigoriev I.V."/>
        </authorList>
    </citation>
    <scope>NUCLEOTIDE SEQUENCE [LARGE SCALE GENOMIC DNA]</scope>
    <source>
        <strain evidence="4">FD-172 SS1</strain>
    </source>
</reference>
<sequence>MTNIQLRLYMESTWLTALEIPYDDLALFSRKPRKWLDYLGHALTGTDGILSLSEEKDDVCDLDLPVAPGESDYFHAIGDAAYIDPDVLTMASTHSSQLRDTDLLANIQACDGGYCIYTGISNPDAAHIIPRAKGNDYIRTLTTRRRDSKGEQVVIEDIEDLRNVLPLNAIIYKELKLGSIAFLKTPVRSLKSVDVSDDAPGAGADPDGYRLTLHAFTRHAATRKFCAHGVGARLSAPPADTELDNRPPEVILTALYAGAAIEFWGTKTLRTALRNATREYYYPGGVDGKDADSDDSDGETKRKKDARIQRQTRARTDRWERRAGNAADGLGLAMALSSHYAQRQVRHTTGEKVEEWLKGNEH</sequence>
<dbReference type="AlphaFoldDB" id="A0A067MLI7"/>
<feature type="compositionally biased region" description="Basic and acidic residues" evidence="1">
    <location>
        <begin position="298"/>
        <end position="323"/>
    </location>
</feature>